<dbReference type="EMBL" id="AP026560">
    <property type="protein sequence ID" value="BDP40536.1"/>
    <property type="molecule type" value="Genomic_DNA"/>
</dbReference>
<keyword evidence="2" id="KW-1185">Reference proteome</keyword>
<accession>A0ABN6REC2</accession>
<evidence type="ECO:0000313" key="1">
    <source>
        <dbReference type="EMBL" id="BDP40536.1"/>
    </source>
</evidence>
<evidence type="ECO:0000313" key="2">
    <source>
        <dbReference type="Proteomes" id="UP001064971"/>
    </source>
</evidence>
<reference evidence="1" key="1">
    <citation type="submission" date="2022-07" db="EMBL/GenBank/DDBJ databases">
        <title>Complete Genome Sequence of the Radioresistant Bacterium Deinococcus aetherius ST0316, Isolated from the Air Dust collected in Lower Stratosphere above Japan.</title>
        <authorList>
            <person name="Satoh K."/>
            <person name="Hagiwara K."/>
            <person name="Katsumata K."/>
            <person name="Kubo A."/>
            <person name="Yokobori S."/>
            <person name="Yamagishi A."/>
            <person name="Oono Y."/>
            <person name="Narumi I."/>
        </authorList>
    </citation>
    <scope>NUCLEOTIDE SEQUENCE</scope>
    <source>
        <strain evidence="1">ST0316</strain>
    </source>
</reference>
<proteinExistence type="predicted"/>
<name>A0ABN6REC2_9DEIO</name>
<dbReference type="Proteomes" id="UP001064971">
    <property type="component" value="Chromosome"/>
</dbReference>
<gene>
    <name evidence="1" type="ORF">DAETH_05050</name>
</gene>
<protein>
    <submittedName>
        <fullName evidence="1">Uncharacterized protein</fullName>
    </submittedName>
</protein>
<organism evidence="1 2">
    <name type="scientific">Deinococcus aetherius</name>
    <dbReference type="NCBI Taxonomy" id="200252"/>
    <lineage>
        <taxon>Bacteria</taxon>
        <taxon>Thermotogati</taxon>
        <taxon>Deinococcota</taxon>
        <taxon>Deinococci</taxon>
        <taxon>Deinococcales</taxon>
        <taxon>Deinococcaceae</taxon>
        <taxon>Deinococcus</taxon>
    </lineage>
</organism>
<sequence length="126" mass="14242">MEWMAVWQFTFKPIPRPAPGASPEDLWARFGWEVQPIPESLLSRLCDLLPLKETYGTGDDVTLVYGEQSQNDIHVFYEDGRAVSFRLDLRNPDVPLLRAIVEATAAVDAVFVSSDERVCSRPSGMW</sequence>